<sequence length="221" mass="24643">MNFLQNDRQLQISKPDNSPGKYYSLYFLNGRSVAGVYELFFSIPDLPLDNTDMIWIPNYVNKASKTFISRGSELSSIFLILLLIVGINQGDGSKNRISKRVGKGVGGILRIQILPKTRLDSLGANLSHLSHRETNFRIPPLILSRSGYRDDDHFLAWEIMTALIEGIRHFSPLPLFCLLNRHCIAAGASSVNSPYCLLQNCSFLAGEEGVARFEVNVTNPA</sequence>
<dbReference type="Proteomes" id="UP001054837">
    <property type="component" value="Unassembled WGS sequence"/>
</dbReference>
<proteinExistence type="predicted"/>
<evidence type="ECO:0000313" key="2">
    <source>
        <dbReference type="Proteomes" id="UP001054837"/>
    </source>
</evidence>
<organism evidence="1 2">
    <name type="scientific">Caerostris darwini</name>
    <dbReference type="NCBI Taxonomy" id="1538125"/>
    <lineage>
        <taxon>Eukaryota</taxon>
        <taxon>Metazoa</taxon>
        <taxon>Ecdysozoa</taxon>
        <taxon>Arthropoda</taxon>
        <taxon>Chelicerata</taxon>
        <taxon>Arachnida</taxon>
        <taxon>Araneae</taxon>
        <taxon>Araneomorphae</taxon>
        <taxon>Entelegynae</taxon>
        <taxon>Araneoidea</taxon>
        <taxon>Araneidae</taxon>
        <taxon>Caerostris</taxon>
    </lineage>
</organism>
<gene>
    <name evidence="1" type="ORF">CDAR_25831</name>
</gene>
<evidence type="ECO:0000313" key="1">
    <source>
        <dbReference type="EMBL" id="GIX96319.1"/>
    </source>
</evidence>
<accession>A0AAV4PI67</accession>
<keyword evidence="2" id="KW-1185">Reference proteome</keyword>
<protein>
    <submittedName>
        <fullName evidence="1">Uncharacterized protein</fullName>
    </submittedName>
</protein>
<name>A0AAV4PI67_9ARAC</name>
<comment type="caution">
    <text evidence="1">The sequence shown here is derived from an EMBL/GenBank/DDBJ whole genome shotgun (WGS) entry which is preliminary data.</text>
</comment>
<dbReference type="EMBL" id="BPLQ01002894">
    <property type="protein sequence ID" value="GIX96319.1"/>
    <property type="molecule type" value="Genomic_DNA"/>
</dbReference>
<dbReference type="AlphaFoldDB" id="A0AAV4PI67"/>
<reference evidence="1 2" key="1">
    <citation type="submission" date="2021-06" db="EMBL/GenBank/DDBJ databases">
        <title>Caerostris darwini draft genome.</title>
        <authorList>
            <person name="Kono N."/>
            <person name="Arakawa K."/>
        </authorList>
    </citation>
    <scope>NUCLEOTIDE SEQUENCE [LARGE SCALE GENOMIC DNA]</scope>
</reference>